<protein>
    <submittedName>
        <fullName evidence="1">Type VI secretion system tube protein Hcp</fullName>
    </submittedName>
</protein>
<sequence>MAVDAYLQIEGIKGESQDSAHKDWIECLNVHFGIDQPRSPVTSTSGGHTSARADFDDVIVAKLADLSTPLLLQHCAMGKTIPKAKFEFFRADSNGERVRYFEMNLEHVLIGSIKPGLSATGGMQEHFQLKFARMTWKYSQQKISGGAGGSTAGGWDLSANKVVA</sequence>
<comment type="caution">
    <text evidence="1">The sequence shown here is derived from an EMBL/GenBank/DDBJ whole genome shotgun (WGS) entry which is preliminary data.</text>
</comment>
<name>A0A7X3G0K0_9BURK</name>
<accession>A0A7X3G0K0</accession>
<proteinExistence type="predicted"/>
<dbReference type="Gene3D" id="2.30.110.20">
    <property type="entry name" value="Hcp1-like"/>
    <property type="match status" value="1"/>
</dbReference>
<dbReference type="SUPFAM" id="SSF141452">
    <property type="entry name" value="Hcp1-like"/>
    <property type="match status" value="1"/>
</dbReference>
<dbReference type="EMBL" id="WSES01000004">
    <property type="protein sequence ID" value="MVW61273.1"/>
    <property type="molecule type" value="Genomic_DNA"/>
</dbReference>
<dbReference type="InterPro" id="IPR036624">
    <property type="entry name" value="Hcp1-lik_sf"/>
</dbReference>
<dbReference type="AlphaFoldDB" id="A0A7X3G0K0"/>
<dbReference type="PANTHER" id="PTHR36152:SF5">
    <property type="entry name" value="PROTEIN HCP1"/>
    <property type="match status" value="1"/>
</dbReference>
<dbReference type="Pfam" id="PF05638">
    <property type="entry name" value="T6SS_HCP"/>
    <property type="match status" value="1"/>
</dbReference>
<dbReference type="InterPro" id="IPR053165">
    <property type="entry name" value="HSI-I_assembly_Hcp1"/>
</dbReference>
<reference evidence="1 2" key="1">
    <citation type="submission" date="2019-12" db="EMBL/GenBank/DDBJ databases">
        <authorList>
            <person name="Li C."/>
            <person name="Zhao J."/>
        </authorList>
    </citation>
    <scope>NUCLEOTIDE SEQUENCE [LARGE SCALE GENOMIC DNA]</scope>
    <source>
        <strain evidence="1 2">NEAU-DD11</strain>
    </source>
</reference>
<evidence type="ECO:0000313" key="1">
    <source>
        <dbReference type="EMBL" id="MVW61273.1"/>
    </source>
</evidence>
<evidence type="ECO:0000313" key="2">
    <source>
        <dbReference type="Proteomes" id="UP000443353"/>
    </source>
</evidence>
<dbReference type="NCBIfam" id="TIGR03344">
    <property type="entry name" value="VI_effect_Hcp1"/>
    <property type="match status" value="1"/>
</dbReference>
<dbReference type="InterPro" id="IPR008514">
    <property type="entry name" value="T6SS_Hcp"/>
</dbReference>
<gene>
    <name evidence="1" type="primary">hcp</name>
    <name evidence="1" type="ORF">GPY61_15180</name>
</gene>
<keyword evidence="2" id="KW-1185">Reference proteome</keyword>
<dbReference type="Proteomes" id="UP000443353">
    <property type="component" value="Unassembled WGS sequence"/>
</dbReference>
<dbReference type="RefSeq" id="WP_056129954.1">
    <property type="nucleotide sequence ID" value="NZ_WSES01000004.1"/>
</dbReference>
<organism evidence="1 2">
    <name type="scientific">Massilia cellulosiltytica</name>
    <dbReference type="NCBI Taxonomy" id="2683234"/>
    <lineage>
        <taxon>Bacteria</taxon>
        <taxon>Pseudomonadati</taxon>
        <taxon>Pseudomonadota</taxon>
        <taxon>Betaproteobacteria</taxon>
        <taxon>Burkholderiales</taxon>
        <taxon>Oxalobacteraceae</taxon>
        <taxon>Telluria group</taxon>
        <taxon>Massilia</taxon>
    </lineage>
</organism>
<dbReference type="PANTHER" id="PTHR36152">
    <property type="entry name" value="CYTOPLASMIC PROTEIN-RELATED"/>
    <property type="match status" value="1"/>
</dbReference>